<sequence>MRKLAVLIISLSFFLGTSHSQEVFKPSHSLKVDMGLPASQGNKPFKSLMQGLFNVSAYYQYTLPFGLNFGGGGNFNYFTLNEFKLPGTVKGGISTIGGFGKLGFEKFFSPKLALDAGMKFGYSYSFSKNSSTIEKTGRSFEYDAPYLEPMVNLYLMADEQSGFSLSIGYVFRGVKFNASHLMVDEITGFEPEDFGGNTHYLIVGFGYTYYFGNKSNN</sequence>
<accession>A0ABP3Y2C2</accession>
<proteinExistence type="predicted"/>
<dbReference type="Proteomes" id="UP001501126">
    <property type="component" value="Unassembled WGS sequence"/>
</dbReference>
<evidence type="ECO:0000313" key="3">
    <source>
        <dbReference type="Proteomes" id="UP001501126"/>
    </source>
</evidence>
<feature type="signal peptide" evidence="1">
    <location>
        <begin position="1"/>
        <end position="20"/>
    </location>
</feature>
<evidence type="ECO:0000256" key="1">
    <source>
        <dbReference type="SAM" id="SignalP"/>
    </source>
</evidence>
<organism evidence="2 3">
    <name type="scientific">Wandonia haliotis</name>
    <dbReference type="NCBI Taxonomy" id="574963"/>
    <lineage>
        <taxon>Bacteria</taxon>
        <taxon>Pseudomonadati</taxon>
        <taxon>Bacteroidota</taxon>
        <taxon>Flavobacteriia</taxon>
        <taxon>Flavobacteriales</taxon>
        <taxon>Crocinitomicaceae</taxon>
        <taxon>Wandonia</taxon>
    </lineage>
</organism>
<dbReference type="EMBL" id="BAAAFH010000011">
    <property type="protein sequence ID" value="GAA0875735.1"/>
    <property type="molecule type" value="Genomic_DNA"/>
</dbReference>
<keyword evidence="1" id="KW-0732">Signal</keyword>
<protein>
    <recommendedName>
        <fullName evidence="4">Outer membrane protein beta-barrel domain-containing protein</fullName>
    </recommendedName>
</protein>
<feature type="chain" id="PRO_5045477957" description="Outer membrane protein beta-barrel domain-containing protein" evidence="1">
    <location>
        <begin position="21"/>
        <end position="217"/>
    </location>
</feature>
<reference evidence="3" key="1">
    <citation type="journal article" date="2019" name="Int. J. Syst. Evol. Microbiol.">
        <title>The Global Catalogue of Microorganisms (GCM) 10K type strain sequencing project: providing services to taxonomists for standard genome sequencing and annotation.</title>
        <authorList>
            <consortium name="The Broad Institute Genomics Platform"/>
            <consortium name="The Broad Institute Genome Sequencing Center for Infectious Disease"/>
            <person name="Wu L."/>
            <person name="Ma J."/>
        </authorList>
    </citation>
    <scope>NUCLEOTIDE SEQUENCE [LARGE SCALE GENOMIC DNA]</scope>
    <source>
        <strain evidence="3">JCM 16083</strain>
    </source>
</reference>
<dbReference type="RefSeq" id="WP_343787533.1">
    <property type="nucleotide sequence ID" value="NZ_BAAAFH010000011.1"/>
</dbReference>
<keyword evidence="3" id="KW-1185">Reference proteome</keyword>
<name>A0ABP3Y2C2_9FLAO</name>
<comment type="caution">
    <text evidence="2">The sequence shown here is derived from an EMBL/GenBank/DDBJ whole genome shotgun (WGS) entry which is preliminary data.</text>
</comment>
<gene>
    <name evidence="2" type="ORF">GCM10009118_21440</name>
</gene>
<evidence type="ECO:0000313" key="2">
    <source>
        <dbReference type="EMBL" id="GAA0875735.1"/>
    </source>
</evidence>
<evidence type="ECO:0008006" key="4">
    <source>
        <dbReference type="Google" id="ProtNLM"/>
    </source>
</evidence>